<dbReference type="InterPro" id="IPR036390">
    <property type="entry name" value="WH_DNA-bd_sf"/>
</dbReference>
<dbReference type="InterPro" id="IPR000944">
    <property type="entry name" value="Tscrpt_reg_Rrf2"/>
</dbReference>
<dbReference type="Gene3D" id="1.10.10.10">
    <property type="entry name" value="Winged helix-like DNA-binding domain superfamily/Winged helix DNA-binding domain"/>
    <property type="match status" value="1"/>
</dbReference>
<dbReference type="InterPro" id="IPR036388">
    <property type="entry name" value="WH-like_DNA-bd_sf"/>
</dbReference>
<dbReference type="NCBIfam" id="TIGR00738">
    <property type="entry name" value="rrf2_super"/>
    <property type="match status" value="1"/>
</dbReference>
<dbReference type="PANTHER" id="PTHR33221:SF4">
    <property type="entry name" value="HTH-TYPE TRANSCRIPTIONAL REPRESSOR NSRR"/>
    <property type="match status" value="1"/>
</dbReference>
<evidence type="ECO:0000313" key="5">
    <source>
        <dbReference type="Proteomes" id="UP000011760"/>
    </source>
</evidence>
<dbReference type="HOGENOM" id="CLU_107144_2_0_11"/>
<dbReference type="PANTHER" id="PTHR33221">
    <property type="entry name" value="WINGED HELIX-TURN-HELIX TRANSCRIPTIONAL REGULATOR, RRF2 FAMILY"/>
    <property type="match status" value="1"/>
</dbReference>
<protein>
    <submittedName>
        <fullName evidence="4">Rrf2 DNA-binding transcriptional regulator</fullName>
    </submittedName>
</protein>
<dbReference type="SUPFAM" id="SSF46785">
    <property type="entry name" value="Winged helix' DNA-binding domain"/>
    <property type="match status" value="1"/>
</dbReference>
<dbReference type="GO" id="GO:0003677">
    <property type="term" value="F:DNA binding"/>
    <property type="evidence" value="ECO:0007669"/>
    <property type="project" value="UniProtKB-KW"/>
</dbReference>
<dbReference type="OrthoDB" id="9795923at2"/>
<reference evidence="4 5" key="1">
    <citation type="submission" date="2013-02" db="EMBL/GenBank/DDBJ databases">
        <title>The complete genome sequence of Corynebacterium callunae DSM 20147.</title>
        <authorList>
            <person name="Ruckert C."/>
            <person name="Albersmeier A."/>
            <person name="Kalinowski J."/>
        </authorList>
    </citation>
    <scope>NUCLEOTIDE SEQUENCE [LARGE SCALE GENOMIC DNA]</scope>
    <source>
        <strain evidence="4 5">DSM 20147</strain>
    </source>
</reference>
<dbReference type="STRING" id="1121353.H924_12825"/>
<name>M1UP08_9CORY</name>
<sequence length="160" mass="16997">MHLTTFADLGLRSMMILGDLPAGQRLTISELAKATNASDNHLARVVAKLVDMELVTSIRGRNGGVHLPDSARGASVGQILRELEGPGEVVDCQGAKPCPLAAHDCKLRHRLAAAREAFFAELDGDTIGDLIRVNRVAAQPNSEEAHGSSTSLGLPTLWNN</sequence>
<dbReference type="AlphaFoldDB" id="M1UP08"/>
<comment type="cofactor">
    <cofactor evidence="2">
        <name>[2Fe-2S] cluster</name>
        <dbReference type="ChEBI" id="CHEBI:190135"/>
    </cofactor>
</comment>
<dbReference type="EMBL" id="CP004354">
    <property type="protein sequence ID" value="AGG67984.1"/>
    <property type="molecule type" value="Genomic_DNA"/>
</dbReference>
<dbReference type="Proteomes" id="UP000011760">
    <property type="component" value="Chromosome"/>
</dbReference>
<evidence type="ECO:0000256" key="1">
    <source>
        <dbReference type="ARBA" id="ARBA00023125"/>
    </source>
</evidence>
<dbReference type="eggNOG" id="COG1959">
    <property type="taxonomic scope" value="Bacteria"/>
</dbReference>
<feature type="region of interest" description="Disordered" evidence="3">
    <location>
        <begin position="139"/>
        <end position="160"/>
    </location>
</feature>
<evidence type="ECO:0000313" key="4">
    <source>
        <dbReference type="EMBL" id="AGG67984.1"/>
    </source>
</evidence>
<gene>
    <name evidence="4" type="ORF">H924_12825</name>
</gene>
<proteinExistence type="predicted"/>
<dbReference type="RefSeq" id="WP_015652406.1">
    <property type="nucleotide sequence ID" value="NC_020506.1"/>
</dbReference>
<dbReference type="GO" id="GO:0003700">
    <property type="term" value="F:DNA-binding transcription factor activity"/>
    <property type="evidence" value="ECO:0007669"/>
    <property type="project" value="TreeGrafter"/>
</dbReference>
<evidence type="ECO:0000256" key="2">
    <source>
        <dbReference type="ARBA" id="ARBA00034078"/>
    </source>
</evidence>
<organism evidence="4 5">
    <name type="scientific">Corynebacterium callunae DSM 20147</name>
    <dbReference type="NCBI Taxonomy" id="1121353"/>
    <lineage>
        <taxon>Bacteria</taxon>
        <taxon>Bacillati</taxon>
        <taxon>Actinomycetota</taxon>
        <taxon>Actinomycetes</taxon>
        <taxon>Mycobacteriales</taxon>
        <taxon>Corynebacteriaceae</taxon>
        <taxon>Corynebacterium</taxon>
    </lineage>
</organism>
<dbReference type="PROSITE" id="PS51197">
    <property type="entry name" value="HTH_RRF2_2"/>
    <property type="match status" value="1"/>
</dbReference>
<accession>M1UP08</accession>
<dbReference type="KEGG" id="ccn:H924_12825"/>
<dbReference type="Pfam" id="PF02082">
    <property type="entry name" value="Rrf2"/>
    <property type="match status" value="1"/>
</dbReference>
<dbReference type="GO" id="GO:0005829">
    <property type="term" value="C:cytosol"/>
    <property type="evidence" value="ECO:0007669"/>
    <property type="project" value="TreeGrafter"/>
</dbReference>
<keyword evidence="1 4" id="KW-0238">DNA-binding</keyword>
<evidence type="ECO:0000256" key="3">
    <source>
        <dbReference type="SAM" id="MobiDB-lite"/>
    </source>
</evidence>
<dbReference type="PATRIC" id="fig|1121353.3.peg.2621"/>
<keyword evidence="5" id="KW-1185">Reference proteome</keyword>